<sequence length="176" mass="18858">MERWTAINPELETKNESPSRGAAHYDPCAVSAAANAGAIRGQAKLADAYREHTGPPDWPIDSTPLGTTAHTRTDSRGYRRFTYVYDPKPPSIGPPSQELCCSAEFEIELPYAFVGSRCQRDTEKFLITLTVLLSGVKTALNCGALTGTLFLSALCALFASPIAGDVCGFGTLKDAL</sequence>
<dbReference type="Proteomes" id="UP000837857">
    <property type="component" value="Chromosome 20"/>
</dbReference>
<evidence type="ECO:0000256" key="1">
    <source>
        <dbReference type="SAM" id="MobiDB-lite"/>
    </source>
</evidence>
<feature type="non-terminal residue" evidence="2">
    <location>
        <position position="1"/>
    </location>
</feature>
<dbReference type="EMBL" id="OW152832">
    <property type="protein sequence ID" value="CAH2051646.1"/>
    <property type="molecule type" value="Genomic_DNA"/>
</dbReference>
<evidence type="ECO:0000313" key="3">
    <source>
        <dbReference type="Proteomes" id="UP000837857"/>
    </source>
</evidence>
<protein>
    <submittedName>
        <fullName evidence="2">Uncharacterized protein</fullName>
    </submittedName>
</protein>
<accession>A0ABN8IAM2</accession>
<evidence type="ECO:0000313" key="2">
    <source>
        <dbReference type="EMBL" id="CAH2051646.1"/>
    </source>
</evidence>
<keyword evidence="3" id="KW-1185">Reference proteome</keyword>
<feature type="region of interest" description="Disordered" evidence="1">
    <location>
        <begin position="50"/>
        <end position="72"/>
    </location>
</feature>
<proteinExistence type="predicted"/>
<feature type="region of interest" description="Disordered" evidence="1">
    <location>
        <begin position="1"/>
        <end position="23"/>
    </location>
</feature>
<organism evidence="2 3">
    <name type="scientific">Iphiclides podalirius</name>
    <name type="common">scarce swallowtail</name>
    <dbReference type="NCBI Taxonomy" id="110791"/>
    <lineage>
        <taxon>Eukaryota</taxon>
        <taxon>Metazoa</taxon>
        <taxon>Ecdysozoa</taxon>
        <taxon>Arthropoda</taxon>
        <taxon>Hexapoda</taxon>
        <taxon>Insecta</taxon>
        <taxon>Pterygota</taxon>
        <taxon>Neoptera</taxon>
        <taxon>Endopterygota</taxon>
        <taxon>Lepidoptera</taxon>
        <taxon>Glossata</taxon>
        <taxon>Ditrysia</taxon>
        <taxon>Papilionoidea</taxon>
        <taxon>Papilionidae</taxon>
        <taxon>Papilioninae</taxon>
        <taxon>Iphiclides</taxon>
    </lineage>
</organism>
<gene>
    <name evidence="2" type="ORF">IPOD504_LOCUS7871</name>
</gene>
<reference evidence="2" key="1">
    <citation type="submission" date="2022-03" db="EMBL/GenBank/DDBJ databases">
        <authorList>
            <person name="Martin H S."/>
        </authorList>
    </citation>
    <scope>NUCLEOTIDE SEQUENCE</scope>
</reference>
<name>A0ABN8IAM2_9NEOP</name>